<dbReference type="GO" id="GO:0006508">
    <property type="term" value="P:proteolysis"/>
    <property type="evidence" value="ECO:0007669"/>
    <property type="project" value="UniProtKB-KW"/>
</dbReference>
<dbReference type="Proteomes" id="UP000631418">
    <property type="component" value="Unassembled WGS sequence"/>
</dbReference>
<feature type="transmembrane region" description="Helical" evidence="8">
    <location>
        <begin position="43"/>
        <end position="67"/>
    </location>
</feature>
<dbReference type="GO" id="GO:0016020">
    <property type="term" value="C:membrane"/>
    <property type="evidence" value="ECO:0007669"/>
    <property type="project" value="InterPro"/>
</dbReference>
<dbReference type="SMART" id="SM00793">
    <property type="entry name" value="AgrB"/>
    <property type="match status" value="1"/>
</dbReference>
<evidence type="ECO:0000256" key="6">
    <source>
        <dbReference type="ARBA" id="ARBA00022989"/>
    </source>
</evidence>
<feature type="transmembrane region" description="Helical" evidence="8">
    <location>
        <begin position="106"/>
        <end position="126"/>
    </location>
</feature>
<keyword evidence="6 8" id="KW-1133">Transmembrane helix</keyword>
<keyword evidence="4 8" id="KW-0812">Transmembrane</keyword>
<keyword evidence="5" id="KW-0378">Hydrolase</keyword>
<name>A0AAE2V1K2_CLOBE</name>
<gene>
    <name evidence="9" type="ORF">IS491_03985</name>
</gene>
<dbReference type="GO" id="GO:0008233">
    <property type="term" value="F:peptidase activity"/>
    <property type="evidence" value="ECO:0007669"/>
    <property type="project" value="UniProtKB-KW"/>
</dbReference>
<evidence type="ECO:0000313" key="10">
    <source>
        <dbReference type="Proteomes" id="UP000631418"/>
    </source>
</evidence>
<dbReference type="EMBL" id="JADOEF010000001">
    <property type="protein sequence ID" value="MBF7807866.1"/>
    <property type="molecule type" value="Genomic_DNA"/>
</dbReference>
<keyword evidence="3" id="KW-0645">Protease</keyword>
<evidence type="ECO:0000256" key="1">
    <source>
        <dbReference type="ARBA" id="ARBA00022475"/>
    </source>
</evidence>
<evidence type="ECO:0000256" key="5">
    <source>
        <dbReference type="ARBA" id="ARBA00022801"/>
    </source>
</evidence>
<reference evidence="9" key="1">
    <citation type="submission" date="2020-11" db="EMBL/GenBank/DDBJ databases">
        <authorList>
            <person name="Thieme N."/>
            <person name="Liebl W."/>
            <person name="Zverlov V."/>
        </authorList>
    </citation>
    <scope>NUCLEOTIDE SEQUENCE</scope>
    <source>
        <strain evidence="9">NT08</strain>
    </source>
</reference>
<evidence type="ECO:0000256" key="7">
    <source>
        <dbReference type="ARBA" id="ARBA00023136"/>
    </source>
</evidence>
<dbReference type="OMA" id="SIAWIMI"/>
<evidence type="ECO:0000256" key="8">
    <source>
        <dbReference type="SAM" id="Phobius"/>
    </source>
</evidence>
<keyword evidence="1" id="KW-1003">Cell membrane</keyword>
<keyword evidence="7 8" id="KW-0472">Membrane</keyword>
<keyword evidence="2" id="KW-0673">Quorum sensing</keyword>
<feature type="transmembrane region" description="Helical" evidence="8">
    <location>
        <begin position="79"/>
        <end position="100"/>
    </location>
</feature>
<dbReference type="AlphaFoldDB" id="A0AAE2V1K2"/>
<evidence type="ECO:0000256" key="3">
    <source>
        <dbReference type="ARBA" id="ARBA00022670"/>
    </source>
</evidence>
<organism evidence="9 10">
    <name type="scientific">Clostridium beijerinckii</name>
    <name type="common">Clostridium MP</name>
    <dbReference type="NCBI Taxonomy" id="1520"/>
    <lineage>
        <taxon>Bacteria</taxon>
        <taxon>Bacillati</taxon>
        <taxon>Bacillota</taxon>
        <taxon>Clostridia</taxon>
        <taxon>Eubacteriales</taxon>
        <taxon>Clostridiaceae</taxon>
        <taxon>Clostridium</taxon>
    </lineage>
</organism>
<evidence type="ECO:0000256" key="2">
    <source>
        <dbReference type="ARBA" id="ARBA00022654"/>
    </source>
</evidence>
<feature type="transmembrane region" description="Helical" evidence="8">
    <location>
        <begin position="138"/>
        <end position="157"/>
    </location>
</feature>
<protein>
    <submittedName>
        <fullName evidence="9">Accessory gene regulator B family protein</fullName>
    </submittedName>
</protein>
<dbReference type="InterPro" id="IPR006741">
    <property type="entry name" value="AgrB"/>
</dbReference>
<dbReference type="RefSeq" id="WP_011967620.1">
    <property type="nucleotide sequence ID" value="NZ_CP053893.1"/>
</dbReference>
<evidence type="ECO:0000256" key="4">
    <source>
        <dbReference type="ARBA" id="ARBA00022692"/>
    </source>
</evidence>
<dbReference type="GO" id="GO:0009372">
    <property type="term" value="P:quorum sensing"/>
    <property type="evidence" value="ECO:0007669"/>
    <property type="project" value="UniProtKB-KW"/>
</dbReference>
<accession>A0AAE2V1K2</accession>
<proteinExistence type="predicted"/>
<dbReference type="Pfam" id="PF04647">
    <property type="entry name" value="AgrB"/>
    <property type="match status" value="1"/>
</dbReference>
<sequence length="200" mass="22983">MIASIANFLTEYLNKNNSSLSKNDVLKIQYSLQIILGDLTKSLVILSIFLFVGQLPLFFLIFIILNSTRPLMGGIHCKTFKSCLVFSIMYFLIILLFSIFSSGLNTYFSVFFFIISFIITFINAPCCNEKRPIKNKKILKILSLISLTFWCMLFFILRNTQLCNCIFLSLLIQITQLIIVNMKGVISNAKINENFFNFTN</sequence>
<comment type="caution">
    <text evidence="9">The sequence shown here is derived from an EMBL/GenBank/DDBJ whole genome shotgun (WGS) entry which is preliminary data.</text>
</comment>
<evidence type="ECO:0000313" key="9">
    <source>
        <dbReference type="EMBL" id="MBF7807866.1"/>
    </source>
</evidence>